<accession>H2XL96</accession>
<dbReference type="Proteomes" id="UP000008144">
    <property type="component" value="Chromosome 1"/>
</dbReference>
<feature type="transmembrane region" description="Helical" evidence="5">
    <location>
        <begin position="81"/>
        <end position="98"/>
    </location>
</feature>
<evidence type="ECO:0000256" key="2">
    <source>
        <dbReference type="ARBA" id="ARBA00022692"/>
    </source>
</evidence>
<reference evidence="8" key="1">
    <citation type="journal article" date="2002" name="Science">
        <title>The draft genome of Ciona intestinalis: insights into chordate and vertebrate origins.</title>
        <authorList>
            <person name="Dehal P."/>
            <person name="Satou Y."/>
            <person name="Campbell R.K."/>
            <person name="Chapman J."/>
            <person name="Degnan B."/>
            <person name="De Tomaso A."/>
            <person name="Davidson B."/>
            <person name="Di Gregorio A."/>
            <person name="Gelpke M."/>
            <person name="Goodstein D.M."/>
            <person name="Harafuji N."/>
            <person name="Hastings K.E."/>
            <person name="Ho I."/>
            <person name="Hotta K."/>
            <person name="Huang W."/>
            <person name="Kawashima T."/>
            <person name="Lemaire P."/>
            <person name="Martinez D."/>
            <person name="Meinertzhagen I.A."/>
            <person name="Necula S."/>
            <person name="Nonaka M."/>
            <person name="Putnam N."/>
            <person name="Rash S."/>
            <person name="Saiga H."/>
            <person name="Satake M."/>
            <person name="Terry A."/>
            <person name="Yamada L."/>
            <person name="Wang H.G."/>
            <person name="Awazu S."/>
            <person name="Azumi K."/>
            <person name="Boore J."/>
            <person name="Branno M."/>
            <person name="Chin-Bow S."/>
            <person name="DeSantis R."/>
            <person name="Doyle S."/>
            <person name="Francino P."/>
            <person name="Keys D.N."/>
            <person name="Haga S."/>
            <person name="Hayashi H."/>
            <person name="Hino K."/>
            <person name="Imai K.S."/>
            <person name="Inaba K."/>
            <person name="Kano S."/>
            <person name="Kobayashi K."/>
            <person name="Kobayashi M."/>
            <person name="Lee B.I."/>
            <person name="Makabe K.W."/>
            <person name="Manohar C."/>
            <person name="Matassi G."/>
            <person name="Medina M."/>
            <person name="Mochizuki Y."/>
            <person name="Mount S."/>
            <person name="Morishita T."/>
            <person name="Miura S."/>
            <person name="Nakayama A."/>
            <person name="Nishizaka S."/>
            <person name="Nomoto H."/>
            <person name="Ohta F."/>
            <person name="Oishi K."/>
            <person name="Rigoutsos I."/>
            <person name="Sano M."/>
            <person name="Sasaki A."/>
            <person name="Sasakura Y."/>
            <person name="Shoguchi E."/>
            <person name="Shin-i T."/>
            <person name="Spagnuolo A."/>
            <person name="Stainier D."/>
            <person name="Suzuki M.M."/>
            <person name="Tassy O."/>
            <person name="Takatori N."/>
            <person name="Tokuoka M."/>
            <person name="Yagi K."/>
            <person name="Yoshizaki F."/>
            <person name="Wada S."/>
            <person name="Zhang C."/>
            <person name="Hyatt P.D."/>
            <person name="Larimer F."/>
            <person name="Detter C."/>
            <person name="Doggett N."/>
            <person name="Glavina T."/>
            <person name="Hawkins T."/>
            <person name="Richardson P."/>
            <person name="Lucas S."/>
            <person name="Kohara Y."/>
            <person name="Levine M."/>
            <person name="Satoh N."/>
            <person name="Rokhsar D.S."/>
        </authorList>
    </citation>
    <scope>NUCLEOTIDE SEQUENCE [LARGE SCALE GENOMIC DNA]</scope>
</reference>
<keyword evidence="4 5" id="KW-0472">Membrane</keyword>
<feature type="transmembrane region" description="Helical" evidence="5">
    <location>
        <begin position="149"/>
        <end position="169"/>
    </location>
</feature>
<dbReference type="InParanoid" id="H2XL96"/>
<feature type="domain" description="EamA" evidence="6">
    <location>
        <begin position="16"/>
        <end position="97"/>
    </location>
</feature>
<feature type="transmembrane region" description="Helical" evidence="5">
    <location>
        <begin position="21"/>
        <end position="43"/>
    </location>
</feature>
<evidence type="ECO:0000256" key="4">
    <source>
        <dbReference type="ARBA" id="ARBA00023136"/>
    </source>
</evidence>
<sequence length="208" mass="22814">MYFLNIPYLSYKSVKQELPVLNSNSISYLVAFGFFSVASSLTLYLSLDELSAGDSFAICNSHFVITLVLSYVFLKEKHHPVVIILAIASMVGVFLVARPTFLFGDDDGINVNPNQNRALGVALAVSTAFFGSAKFISGRKLKDNVHLSQMMTSVCIQALIAFPIYALITNQGWYIPCTYDWGLLIASALSTLLSNWILALALQLERAG</sequence>
<dbReference type="Pfam" id="PF00892">
    <property type="entry name" value="EamA"/>
    <property type="match status" value="1"/>
</dbReference>
<keyword evidence="3 5" id="KW-1133">Transmembrane helix</keyword>
<reference evidence="7" key="4">
    <citation type="submission" date="2025-09" db="UniProtKB">
        <authorList>
            <consortium name="Ensembl"/>
        </authorList>
    </citation>
    <scope>IDENTIFICATION</scope>
</reference>
<reference evidence="7" key="3">
    <citation type="submission" date="2025-08" db="UniProtKB">
        <authorList>
            <consortium name="Ensembl"/>
        </authorList>
    </citation>
    <scope>IDENTIFICATION</scope>
</reference>
<dbReference type="SUPFAM" id="SSF103481">
    <property type="entry name" value="Multidrug resistance efflux transporter EmrE"/>
    <property type="match status" value="1"/>
</dbReference>
<reference evidence="7" key="2">
    <citation type="journal article" date="2008" name="Genome Biol.">
        <title>Improved genome assembly and evidence-based global gene model set for the chordate Ciona intestinalis: new insight into intron and operon populations.</title>
        <authorList>
            <person name="Satou Y."/>
            <person name="Mineta K."/>
            <person name="Ogasawara M."/>
            <person name="Sasakura Y."/>
            <person name="Shoguchi E."/>
            <person name="Ueno K."/>
            <person name="Yamada L."/>
            <person name="Matsumoto J."/>
            <person name="Wasserscheid J."/>
            <person name="Dewar K."/>
            <person name="Wiley G.B."/>
            <person name="Macmil S.L."/>
            <person name="Roe B.A."/>
            <person name="Zeller R.W."/>
            <person name="Hastings K.E."/>
            <person name="Lemaire P."/>
            <person name="Lindquist E."/>
            <person name="Endo T."/>
            <person name="Hotta K."/>
            <person name="Inaba K."/>
        </authorList>
    </citation>
    <scope>NUCLEOTIDE SEQUENCE [LARGE SCALE GENOMIC DNA]</scope>
    <source>
        <strain evidence="7">wild type</strain>
    </source>
</reference>
<dbReference type="InterPro" id="IPR000620">
    <property type="entry name" value="EamA_dom"/>
</dbReference>
<proteinExistence type="predicted"/>
<dbReference type="AlphaFoldDB" id="H2XL96"/>
<dbReference type="PANTHER" id="PTHR22911">
    <property type="entry name" value="ACYL-MALONYL CONDENSING ENZYME-RELATED"/>
    <property type="match status" value="1"/>
</dbReference>
<dbReference type="PANTHER" id="PTHR22911:SF6">
    <property type="entry name" value="SOLUTE CARRIER FAMILY 35 MEMBER G1"/>
    <property type="match status" value="1"/>
</dbReference>
<name>H2XL96_CIOIN</name>
<feature type="transmembrane region" description="Helical" evidence="5">
    <location>
        <begin position="181"/>
        <end position="202"/>
    </location>
</feature>
<dbReference type="HOGENOM" id="CLU_087956_0_0_1"/>
<evidence type="ECO:0000256" key="3">
    <source>
        <dbReference type="ARBA" id="ARBA00022989"/>
    </source>
</evidence>
<keyword evidence="8" id="KW-1185">Reference proteome</keyword>
<evidence type="ECO:0000313" key="7">
    <source>
        <dbReference type="Ensembl" id="ENSCINP00000030428.1"/>
    </source>
</evidence>
<dbReference type="Ensembl" id="ENSCINT00000036901.1">
    <property type="protein sequence ID" value="ENSCINP00000030428.1"/>
    <property type="gene ID" value="ENSCING00000018722.1"/>
</dbReference>
<evidence type="ECO:0000256" key="1">
    <source>
        <dbReference type="ARBA" id="ARBA00004141"/>
    </source>
</evidence>
<evidence type="ECO:0000256" key="5">
    <source>
        <dbReference type="SAM" id="Phobius"/>
    </source>
</evidence>
<dbReference type="GeneTree" id="ENSGT00940000153249"/>
<keyword evidence="2 5" id="KW-0812">Transmembrane</keyword>
<organism evidence="7 8">
    <name type="scientific">Ciona intestinalis</name>
    <name type="common">Transparent sea squirt</name>
    <name type="synonym">Ascidia intestinalis</name>
    <dbReference type="NCBI Taxonomy" id="7719"/>
    <lineage>
        <taxon>Eukaryota</taxon>
        <taxon>Metazoa</taxon>
        <taxon>Chordata</taxon>
        <taxon>Tunicata</taxon>
        <taxon>Ascidiacea</taxon>
        <taxon>Phlebobranchia</taxon>
        <taxon>Cionidae</taxon>
        <taxon>Ciona</taxon>
    </lineage>
</organism>
<comment type="subcellular location">
    <subcellularLocation>
        <location evidence="1">Membrane</location>
        <topology evidence="1">Multi-pass membrane protein</topology>
    </subcellularLocation>
</comment>
<feature type="transmembrane region" description="Helical" evidence="5">
    <location>
        <begin position="55"/>
        <end position="74"/>
    </location>
</feature>
<dbReference type="EMBL" id="EAAA01000402">
    <property type="status" value="NOT_ANNOTATED_CDS"/>
    <property type="molecule type" value="Genomic_DNA"/>
</dbReference>
<protein>
    <recommendedName>
        <fullName evidence="6">EamA domain-containing protein</fullName>
    </recommendedName>
</protein>
<dbReference type="GO" id="GO:0016020">
    <property type="term" value="C:membrane"/>
    <property type="evidence" value="ECO:0000318"/>
    <property type="project" value="GO_Central"/>
</dbReference>
<evidence type="ECO:0000313" key="8">
    <source>
        <dbReference type="Proteomes" id="UP000008144"/>
    </source>
</evidence>
<evidence type="ECO:0000259" key="6">
    <source>
        <dbReference type="Pfam" id="PF00892"/>
    </source>
</evidence>
<dbReference type="Gene3D" id="1.10.3730.20">
    <property type="match status" value="1"/>
</dbReference>
<dbReference type="InterPro" id="IPR037185">
    <property type="entry name" value="EmrE-like"/>
</dbReference>
<feature type="transmembrane region" description="Helical" evidence="5">
    <location>
        <begin position="118"/>
        <end position="137"/>
    </location>
</feature>